<reference evidence="2 3" key="1">
    <citation type="submission" date="2020-08" db="EMBL/GenBank/DDBJ databases">
        <title>Sequencing the genomes of 1000 actinobacteria strains.</title>
        <authorList>
            <person name="Klenk H.-P."/>
        </authorList>
    </citation>
    <scope>NUCLEOTIDE SEQUENCE [LARGE SCALE GENOMIC DNA]</scope>
    <source>
        <strain evidence="2 3">DSM 102122</strain>
    </source>
</reference>
<dbReference type="InterPro" id="IPR000073">
    <property type="entry name" value="AB_hydrolase_1"/>
</dbReference>
<dbReference type="GO" id="GO:0046503">
    <property type="term" value="P:glycerolipid catabolic process"/>
    <property type="evidence" value="ECO:0007669"/>
    <property type="project" value="TreeGrafter"/>
</dbReference>
<gene>
    <name evidence="2" type="ORF">HD601_005373</name>
</gene>
<dbReference type="RefSeq" id="WP_184827109.1">
    <property type="nucleotide sequence ID" value="NZ_JACHMM010000001.1"/>
</dbReference>
<dbReference type="AlphaFoldDB" id="A0A7W9LNY0"/>
<dbReference type="Gene3D" id="3.40.50.1820">
    <property type="entry name" value="alpha/beta hydrolase"/>
    <property type="match status" value="1"/>
</dbReference>
<name>A0A7W9LNY0_9ACTN</name>
<dbReference type="Proteomes" id="UP000542813">
    <property type="component" value="Unassembled WGS sequence"/>
</dbReference>
<dbReference type="InterPro" id="IPR029058">
    <property type="entry name" value="AB_hydrolase_fold"/>
</dbReference>
<evidence type="ECO:0000313" key="3">
    <source>
        <dbReference type="Proteomes" id="UP000542813"/>
    </source>
</evidence>
<evidence type="ECO:0000313" key="2">
    <source>
        <dbReference type="EMBL" id="MBB5790798.1"/>
    </source>
</evidence>
<sequence>MSVAHVNGVDIYYELHGAGVPMALVHGSWTDATRWELVLPGLTDSFQVMVYDRRGHSRSQGADGRGSVDEDGDDLAGLLETLALAPAHVVANSWGGNVALRLACRRPELFRSLTCHEPPLWGLLENDPDSRAMLASSSARLEAVGVRIAAGDHEGGARIFVDEVVFGPGTWDGELPPEFRELLVRNAPTFLDELRDPDQLSVDEHALTTLEVPVWLTDGSASPPVFARVIDRLEDLIPIVGRETFEGAGHAIQSTMPDTWVAATKRAVGWATGRPAAGGPP</sequence>
<evidence type="ECO:0000259" key="1">
    <source>
        <dbReference type="Pfam" id="PF12697"/>
    </source>
</evidence>
<protein>
    <submittedName>
        <fullName evidence="2">Pimeloyl-ACP methyl ester carboxylesterase</fullName>
    </submittedName>
</protein>
<organism evidence="2 3">
    <name type="scientific">Jiangella mangrovi</name>
    <dbReference type="NCBI Taxonomy" id="1524084"/>
    <lineage>
        <taxon>Bacteria</taxon>
        <taxon>Bacillati</taxon>
        <taxon>Actinomycetota</taxon>
        <taxon>Actinomycetes</taxon>
        <taxon>Jiangellales</taxon>
        <taxon>Jiangellaceae</taxon>
        <taxon>Jiangella</taxon>
    </lineage>
</organism>
<accession>A0A7W9LNY0</accession>
<comment type="caution">
    <text evidence="2">The sequence shown here is derived from an EMBL/GenBank/DDBJ whole genome shotgun (WGS) entry which is preliminary data.</text>
</comment>
<proteinExistence type="predicted"/>
<dbReference type="SUPFAM" id="SSF53474">
    <property type="entry name" value="alpha/beta-Hydrolases"/>
    <property type="match status" value="1"/>
</dbReference>
<dbReference type="PANTHER" id="PTHR43433">
    <property type="entry name" value="HYDROLASE, ALPHA/BETA FOLD FAMILY PROTEIN"/>
    <property type="match status" value="1"/>
</dbReference>
<feature type="domain" description="AB hydrolase-1" evidence="1">
    <location>
        <begin position="24"/>
        <end position="263"/>
    </location>
</feature>
<dbReference type="Pfam" id="PF12697">
    <property type="entry name" value="Abhydrolase_6"/>
    <property type="match status" value="1"/>
</dbReference>
<dbReference type="InterPro" id="IPR050471">
    <property type="entry name" value="AB_hydrolase"/>
</dbReference>
<dbReference type="GO" id="GO:0004806">
    <property type="term" value="F:triacylglycerol lipase activity"/>
    <property type="evidence" value="ECO:0007669"/>
    <property type="project" value="TreeGrafter"/>
</dbReference>
<keyword evidence="3" id="KW-1185">Reference proteome</keyword>
<dbReference type="EMBL" id="JACHMM010000001">
    <property type="protein sequence ID" value="MBB5790798.1"/>
    <property type="molecule type" value="Genomic_DNA"/>
</dbReference>
<dbReference type="PANTHER" id="PTHR43433:SF5">
    <property type="entry name" value="AB HYDROLASE-1 DOMAIN-CONTAINING PROTEIN"/>
    <property type="match status" value="1"/>
</dbReference>